<evidence type="ECO:0000256" key="5">
    <source>
        <dbReference type="PROSITE-ProRule" id="PRU01240"/>
    </source>
</evidence>
<evidence type="ECO:0000256" key="4">
    <source>
        <dbReference type="ARBA" id="ARBA00022825"/>
    </source>
</evidence>
<dbReference type="PROSITE" id="PS51892">
    <property type="entry name" value="SUBTILASE"/>
    <property type="match status" value="1"/>
</dbReference>
<dbReference type="PRINTS" id="PR00723">
    <property type="entry name" value="SUBTILISIN"/>
</dbReference>
<comment type="similarity">
    <text evidence="1 5">Belongs to the peptidase S8 family.</text>
</comment>
<dbReference type="CDD" id="cd00306">
    <property type="entry name" value="Peptidases_S8_S53"/>
    <property type="match status" value="1"/>
</dbReference>
<dbReference type="InterPro" id="IPR008979">
    <property type="entry name" value="Galactose-bd-like_sf"/>
</dbReference>
<evidence type="ECO:0000313" key="7">
    <source>
        <dbReference type="EMBL" id="GAA4785787.1"/>
    </source>
</evidence>
<dbReference type="SUPFAM" id="SSF52743">
    <property type="entry name" value="Subtilisin-like"/>
    <property type="match status" value="1"/>
</dbReference>
<dbReference type="Gene3D" id="3.40.50.200">
    <property type="entry name" value="Peptidase S8/S53 domain"/>
    <property type="match status" value="1"/>
</dbReference>
<evidence type="ECO:0000256" key="2">
    <source>
        <dbReference type="ARBA" id="ARBA00022670"/>
    </source>
</evidence>
<dbReference type="SUPFAM" id="SSF49785">
    <property type="entry name" value="Galactose-binding domain-like"/>
    <property type="match status" value="1"/>
</dbReference>
<dbReference type="Gene3D" id="2.60.120.380">
    <property type="match status" value="1"/>
</dbReference>
<dbReference type="InterPro" id="IPR036852">
    <property type="entry name" value="Peptidase_S8/S53_dom_sf"/>
</dbReference>
<comment type="caution">
    <text evidence="7">The sequence shown here is derived from an EMBL/GenBank/DDBJ whole genome shotgun (WGS) entry which is preliminary data.</text>
</comment>
<dbReference type="PROSITE" id="PS00138">
    <property type="entry name" value="SUBTILASE_SER"/>
    <property type="match status" value="1"/>
</dbReference>
<comment type="caution">
    <text evidence="5">Lacks conserved residue(s) required for the propagation of feature annotation.</text>
</comment>
<organism evidence="7 8">
    <name type="scientific">Lysobacter hankyongensis</name>
    <dbReference type="NCBI Taxonomy" id="1176535"/>
    <lineage>
        <taxon>Bacteria</taxon>
        <taxon>Pseudomonadati</taxon>
        <taxon>Pseudomonadota</taxon>
        <taxon>Gammaproteobacteria</taxon>
        <taxon>Lysobacterales</taxon>
        <taxon>Lysobacteraceae</taxon>
        <taxon>Lysobacter</taxon>
    </lineage>
</organism>
<sequence>MAAAAGVAAAQDPELGRKAIERVAEREGVSIDELRVHDSASANFELQGRGYHGFKIESTKDGAIYAIALDDGAQEVDPTAFEAEEQKIYEQKYARLDTGLVRLVDSIPADERVPVVFWLDRVRDLGLRRPLFASVEVPSDKPLAEPGDDSATVREVEALYARLDAENADIAKASTAALTGKLSELGYEPVPDALSPAVSAIVPAGELRGLSLSPGVSRVYVDEEYESLLSISGNSVGAYQAHMVGNTGQNVRTALVEVGGTIQAGNPNLAGVALEWPNPGCTNGHATAVAGVIRSHHAFQRGIARNALLWSGGACIGIQTLLEASSNRAVSWGACAINLSFGGSISSSPGSFERFYDRIVQDQWRTVVVAAGNGGLGNRVLNPSQAYNVIAVGAFNDRGWPWAMAPFSSSGDPVSMHGDREKPEVVAPGVGIVTTLGTGLTGPAGVSGTSFAAPIVTGAAALTMRRNGWLSIWPESVKSILMATATTNLEGAARLSEHDGAGGINASFADQVAGHANGTWGGTGYSCASPVQWIVSSVYVQAGRRVRVAMAWDANPAAPNYSSRPGADLDMRILGPTNAIVASSLSWDNTYEIVDFVAPSTGSYKLRVHKYSCQYTPKWLGWAWALML</sequence>
<accession>A0ABP9AW51</accession>
<evidence type="ECO:0000313" key="8">
    <source>
        <dbReference type="Proteomes" id="UP001499959"/>
    </source>
</evidence>
<evidence type="ECO:0000256" key="3">
    <source>
        <dbReference type="ARBA" id="ARBA00022801"/>
    </source>
</evidence>
<dbReference type="PANTHER" id="PTHR43806">
    <property type="entry name" value="PEPTIDASE S8"/>
    <property type="match status" value="1"/>
</dbReference>
<proteinExistence type="inferred from homology"/>
<dbReference type="PANTHER" id="PTHR43806:SF11">
    <property type="entry name" value="CEREVISIN-RELATED"/>
    <property type="match status" value="1"/>
</dbReference>
<dbReference type="InterPro" id="IPR050131">
    <property type="entry name" value="Peptidase_S8_subtilisin-like"/>
</dbReference>
<name>A0ABP9AW51_9GAMM</name>
<dbReference type="EMBL" id="BAABJE010000002">
    <property type="protein sequence ID" value="GAA4785787.1"/>
    <property type="molecule type" value="Genomic_DNA"/>
</dbReference>
<keyword evidence="3" id="KW-0378">Hydrolase</keyword>
<dbReference type="InterPro" id="IPR015500">
    <property type="entry name" value="Peptidase_S8_subtilisin-rel"/>
</dbReference>
<keyword evidence="2" id="KW-0645">Protease</keyword>
<dbReference type="InterPro" id="IPR023828">
    <property type="entry name" value="Peptidase_S8_Ser-AS"/>
</dbReference>
<evidence type="ECO:0000259" key="6">
    <source>
        <dbReference type="Pfam" id="PF00082"/>
    </source>
</evidence>
<feature type="domain" description="Peptidase S8/S53" evidence="6">
    <location>
        <begin position="282"/>
        <end position="502"/>
    </location>
</feature>
<dbReference type="Proteomes" id="UP001499959">
    <property type="component" value="Unassembled WGS sequence"/>
</dbReference>
<reference evidence="8" key="1">
    <citation type="journal article" date="2019" name="Int. J. Syst. Evol. Microbiol.">
        <title>The Global Catalogue of Microorganisms (GCM) 10K type strain sequencing project: providing services to taxonomists for standard genome sequencing and annotation.</title>
        <authorList>
            <consortium name="The Broad Institute Genomics Platform"/>
            <consortium name="The Broad Institute Genome Sequencing Center for Infectious Disease"/>
            <person name="Wu L."/>
            <person name="Ma J."/>
        </authorList>
    </citation>
    <scope>NUCLEOTIDE SEQUENCE [LARGE SCALE GENOMIC DNA]</scope>
    <source>
        <strain evidence="8">JCM 18204</strain>
    </source>
</reference>
<keyword evidence="4" id="KW-0720">Serine protease</keyword>
<keyword evidence="8" id="KW-1185">Reference proteome</keyword>
<evidence type="ECO:0000256" key="1">
    <source>
        <dbReference type="ARBA" id="ARBA00011073"/>
    </source>
</evidence>
<dbReference type="Pfam" id="PF00082">
    <property type="entry name" value="Peptidase_S8"/>
    <property type="match status" value="1"/>
</dbReference>
<protein>
    <recommendedName>
        <fullName evidence="6">Peptidase S8/S53 domain-containing protein</fullName>
    </recommendedName>
</protein>
<dbReference type="InterPro" id="IPR000209">
    <property type="entry name" value="Peptidase_S8/S53_dom"/>
</dbReference>
<gene>
    <name evidence="7" type="ORF">GCM10023307_08120</name>
</gene>